<evidence type="ECO:0000313" key="3">
    <source>
        <dbReference type="EMBL" id="VDN18503.1"/>
    </source>
</evidence>
<evidence type="ECO:0000259" key="2">
    <source>
        <dbReference type="PROSITE" id="PS51303"/>
    </source>
</evidence>
<proteinExistence type="predicted"/>
<dbReference type="Pfam" id="PF06297">
    <property type="entry name" value="PET"/>
    <property type="match status" value="1"/>
</dbReference>
<sequence length="223" mass="25252">MSGEVDCTPGAHVNPNIFQLEKKPKNVLCHEIGAGSLCLKCDCPGLDLHYWRKMCKVCSCRMDDHDLILPKNMDHGQIVIGRLFDFIPEFESKLRLRAPSPPALPATKAGCSSNREKINPGSMYNVKLEDSTERNKLCEYTWVPTTDKVLAEKYFNALPKNERPIVDTEGALDRRHKLQYQLPNHDSDPSAAKSLKTELDREEHAKYVAVVKRKVCLFLLCPC</sequence>
<keyword evidence="1" id="KW-0677">Repeat</keyword>
<dbReference type="EMBL" id="UYRT01078429">
    <property type="protein sequence ID" value="VDN18503.1"/>
    <property type="molecule type" value="Genomic_DNA"/>
</dbReference>
<evidence type="ECO:0000256" key="1">
    <source>
        <dbReference type="ARBA" id="ARBA00022737"/>
    </source>
</evidence>
<organism evidence="5">
    <name type="scientific">Gongylonema pulchrum</name>
    <dbReference type="NCBI Taxonomy" id="637853"/>
    <lineage>
        <taxon>Eukaryota</taxon>
        <taxon>Metazoa</taxon>
        <taxon>Ecdysozoa</taxon>
        <taxon>Nematoda</taxon>
        <taxon>Chromadorea</taxon>
        <taxon>Rhabditida</taxon>
        <taxon>Spirurina</taxon>
        <taxon>Spiruromorpha</taxon>
        <taxon>Spiruroidea</taxon>
        <taxon>Gongylonematidae</taxon>
        <taxon>Gongylonema</taxon>
    </lineage>
</organism>
<dbReference type="PROSITE" id="PS51303">
    <property type="entry name" value="PET"/>
    <property type="match status" value="1"/>
</dbReference>
<gene>
    <name evidence="3" type="ORF">GPUH_LOCUS11226</name>
</gene>
<dbReference type="WBParaSite" id="GPUH_0001123901-mRNA-1">
    <property type="protein sequence ID" value="GPUH_0001123901-mRNA-1"/>
    <property type="gene ID" value="GPUH_0001123901"/>
</dbReference>
<dbReference type="GO" id="GO:0008270">
    <property type="term" value="F:zinc ion binding"/>
    <property type="evidence" value="ECO:0007669"/>
    <property type="project" value="InterPro"/>
</dbReference>
<evidence type="ECO:0000313" key="5">
    <source>
        <dbReference type="WBParaSite" id="GPUH_0001123901-mRNA-1"/>
    </source>
</evidence>
<reference evidence="5" key="1">
    <citation type="submission" date="2016-06" db="UniProtKB">
        <authorList>
            <consortium name="WormBaseParasite"/>
        </authorList>
    </citation>
    <scope>IDENTIFICATION</scope>
</reference>
<evidence type="ECO:0000313" key="4">
    <source>
        <dbReference type="Proteomes" id="UP000271098"/>
    </source>
</evidence>
<dbReference type="AlphaFoldDB" id="A0A183DR85"/>
<feature type="domain" description="PET" evidence="2">
    <location>
        <begin position="121"/>
        <end position="223"/>
    </location>
</feature>
<dbReference type="PANTHER" id="PTHR24211">
    <property type="entry name" value="LIM DOMAIN-CONTAINING PROTEIN"/>
    <property type="match status" value="1"/>
</dbReference>
<dbReference type="PANTHER" id="PTHR24211:SF22">
    <property type="entry name" value="TESTIN"/>
    <property type="match status" value="1"/>
</dbReference>
<dbReference type="InterPro" id="IPR010442">
    <property type="entry name" value="PET_domain"/>
</dbReference>
<dbReference type="OrthoDB" id="10069167at2759"/>
<accession>A0A183DR85</accession>
<reference evidence="3 4" key="2">
    <citation type="submission" date="2018-11" db="EMBL/GenBank/DDBJ databases">
        <authorList>
            <consortium name="Pathogen Informatics"/>
        </authorList>
    </citation>
    <scope>NUCLEOTIDE SEQUENCE [LARGE SCALE GENOMIC DNA]</scope>
</reference>
<dbReference type="InterPro" id="IPR047120">
    <property type="entry name" value="Pk/Esn/Tes"/>
</dbReference>
<dbReference type="Proteomes" id="UP000271098">
    <property type="component" value="Unassembled WGS sequence"/>
</dbReference>
<name>A0A183DR85_9BILA</name>
<protein>
    <submittedName>
        <fullName evidence="5">PET domain-containing protein</fullName>
    </submittedName>
</protein>
<keyword evidence="4" id="KW-1185">Reference proteome</keyword>